<keyword evidence="2" id="KW-1185">Reference proteome</keyword>
<organism evidence="1 2">
    <name type="scientific">Gigaspora margarita</name>
    <dbReference type="NCBI Taxonomy" id="4874"/>
    <lineage>
        <taxon>Eukaryota</taxon>
        <taxon>Fungi</taxon>
        <taxon>Fungi incertae sedis</taxon>
        <taxon>Mucoromycota</taxon>
        <taxon>Glomeromycotina</taxon>
        <taxon>Glomeromycetes</taxon>
        <taxon>Diversisporales</taxon>
        <taxon>Gigasporaceae</taxon>
        <taxon>Gigaspora</taxon>
    </lineage>
</organism>
<sequence>MHPEKYINNKTQIHWKFSINHRNRTRTIKDMQILAEKKEGFCISNKYINRQNPLEWQCKKGHKWKASPKDIIKGTWCRQCRYLNIDIANNIAQERGGKCLSTEYKNTNTPMHWRCIQGHEWYAPLTRIKDKGRWCAQCAGIKPCGLEACKEIAYSKGGVCLSTEYKNINVLMQWECNKGHKWFASFNGIKHAKTWCPYCLNKHENLCREVITKILGPPSVIRRPNFLKTPEYPRGLELDIYYPQYGFAIEVQGKQHEQYVKHFHKNEEDFKKQLMRDQIKRELCDENWVVLIEIWYYEDPHIIIPKYLKELGLID</sequence>
<dbReference type="Proteomes" id="UP000789901">
    <property type="component" value="Unassembled WGS sequence"/>
</dbReference>
<evidence type="ECO:0000313" key="2">
    <source>
        <dbReference type="Proteomes" id="UP000789901"/>
    </source>
</evidence>
<name>A0ABN7WGA1_GIGMA</name>
<reference evidence="1 2" key="1">
    <citation type="submission" date="2021-06" db="EMBL/GenBank/DDBJ databases">
        <authorList>
            <person name="Kallberg Y."/>
            <person name="Tangrot J."/>
            <person name="Rosling A."/>
        </authorList>
    </citation>
    <scope>NUCLEOTIDE SEQUENCE [LARGE SCALE GENOMIC DNA]</scope>
    <source>
        <strain evidence="1 2">120-4 pot B 10/14</strain>
    </source>
</reference>
<comment type="caution">
    <text evidence="1">The sequence shown here is derived from an EMBL/GenBank/DDBJ whole genome shotgun (WGS) entry which is preliminary data.</text>
</comment>
<protein>
    <submittedName>
        <fullName evidence="1">32695_t:CDS:1</fullName>
    </submittedName>
</protein>
<proteinExistence type="predicted"/>
<gene>
    <name evidence="1" type="ORF">GMARGA_LOCUS30436</name>
</gene>
<dbReference type="EMBL" id="CAJVQB010042900">
    <property type="protein sequence ID" value="CAG8830762.1"/>
    <property type="molecule type" value="Genomic_DNA"/>
</dbReference>
<accession>A0ABN7WGA1</accession>
<dbReference type="Gene3D" id="3.40.960.10">
    <property type="entry name" value="VSR Endonuclease"/>
    <property type="match status" value="1"/>
</dbReference>
<evidence type="ECO:0000313" key="1">
    <source>
        <dbReference type="EMBL" id="CAG8830762.1"/>
    </source>
</evidence>